<reference evidence="1 2" key="2">
    <citation type="submission" date="2018-09" db="EMBL/GenBank/DDBJ databases">
        <title>Giant CbK-like Caulobacter bacteriophages have genetically divergent genomes.</title>
        <authorList>
            <person name="Wilson K."/>
            <person name="Ely B."/>
        </authorList>
    </citation>
    <scope>NUCLEOTIDE SEQUENCE [LARGE SCALE GENOMIC DNA]</scope>
</reference>
<evidence type="ECO:0000313" key="2">
    <source>
        <dbReference type="Proteomes" id="UP000259421"/>
    </source>
</evidence>
<dbReference type="Proteomes" id="UP000259421">
    <property type="component" value="Segment"/>
</dbReference>
<organism evidence="1 2">
    <name type="scientific">Caulobacter phage CcrBL9</name>
    <dbReference type="NCBI Taxonomy" id="2283270"/>
    <lineage>
        <taxon>Viruses</taxon>
        <taxon>Duplodnaviria</taxon>
        <taxon>Heunggongvirae</taxon>
        <taxon>Uroviricota</taxon>
        <taxon>Caudoviricetes</taxon>
        <taxon>Jeanschmidtviridae</taxon>
        <taxon>Bertelyvirus</taxon>
        <taxon>Bertelyvirus BL9</taxon>
    </lineage>
</organism>
<name>A0A385EBG5_9CAUD</name>
<proteinExistence type="predicted"/>
<sequence>MPSCIVVSPKVKEGQPAPKLKAYTVLEQDEYTGGIVFAAHHAVARRAGANEWGDGEWEYVECRRSPEYDAYGPEGLNDLILWRNGWHFECMCGRRIDSDFGWQNADMVWSTKYGEFIDREHKTKRLYCAPVLKEPVLHGRHLYCSPWCAMNRRNWQAERERDGDLAMTMARLSGTLEGCEIINGAKRTESVATGKTITWDFMGHPRTRPETKDVATYHVAFRFPGGQYPGDWKHTDPTKVYLSRVDVEAWCKFKGKPFDAELYG</sequence>
<keyword evidence="2" id="KW-1185">Reference proteome</keyword>
<gene>
    <name evidence="1" type="ORF">CcrBL9_gp109</name>
</gene>
<evidence type="ECO:0000313" key="1">
    <source>
        <dbReference type="EMBL" id="AXQ69133.1"/>
    </source>
</evidence>
<accession>A0A385EBG5</accession>
<reference evidence="2" key="1">
    <citation type="submission" date="2018-07" db="EMBL/GenBank/DDBJ databases">
        <title>Giant CbK-like Caulobacter bacteriophages have genetically divergent genomes.</title>
        <authorList>
            <person name="Wilson K.M."/>
            <person name="Ely B."/>
        </authorList>
    </citation>
    <scope>NUCLEOTIDE SEQUENCE [LARGE SCALE GENOMIC DNA]</scope>
</reference>
<protein>
    <submittedName>
        <fullName evidence="1">Uncharacterized protein</fullName>
    </submittedName>
</protein>
<dbReference type="EMBL" id="MH588546">
    <property type="protein sequence ID" value="AXQ69133.1"/>
    <property type="molecule type" value="Genomic_DNA"/>
</dbReference>